<dbReference type="EMBL" id="BAABKX010000013">
    <property type="protein sequence ID" value="GAA5052719.1"/>
    <property type="molecule type" value="Genomic_DNA"/>
</dbReference>
<evidence type="ECO:0000313" key="1">
    <source>
        <dbReference type="EMBL" id="GAA5052719.1"/>
    </source>
</evidence>
<organism evidence="1 2">
    <name type="scientific">Haladaptatus pallidirubidus</name>
    <dbReference type="NCBI Taxonomy" id="1008152"/>
    <lineage>
        <taxon>Archaea</taxon>
        <taxon>Methanobacteriati</taxon>
        <taxon>Methanobacteriota</taxon>
        <taxon>Stenosarchaea group</taxon>
        <taxon>Halobacteria</taxon>
        <taxon>Halobacteriales</taxon>
        <taxon>Haladaptataceae</taxon>
        <taxon>Haladaptatus</taxon>
    </lineage>
</organism>
<evidence type="ECO:0000313" key="2">
    <source>
        <dbReference type="Proteomes" id="UP001501729"/>
    </source>
</evidence>
<proteinExistence type="predicted"/>
<accession>A0AAV3UJ30</accession>
<gene>
    <name evidence="1" type="ORF">GCM10025751_29150</name>
</gene>
<dbReference type="Proteomes" id="UP001501729">
    <property type="component" value="Unassembled WGS sequence"/>
</dbReference>
<comment type="caution">
    <text evidence="1">The sequence shown here is derived from an EMBL/GenBank/DDBJ whole genome shotgun (WGS) entry which is preliminary data.</text>
</comment>
<sequence>MDAVLKLRYSITEREYYESIKEVRDEYLSDPYPTGMLAIVNGLAKPELLVEVEAFAAVSE</sequence>
<name>A0AAV3UJ30_9EURY</name>
<dbReference type="SUPFAM" id="SSF55298">
    <property type="entry name" value="YjgF-like"/>
    <property type="match status" value="1"/>
</dbReference>
<dbReference type="Gene3D" id="3.30.1330.40">
    <property type="entry name" value="RutC-like"/>
    <property type="match status" value="1"/>
</dbReference>
<reference evidence="1 2" key="1">
    <citation type="journal article" date="2019" name="Int. J. Syst. Evol. Microbiol.">
        <title>The Global Catalogue of Microorganisms (GCM) 10K type strain sequencing project: providing services to taxonomists for standard genome sequencing and annotation.</title>
        <authorList>
            <consortium name="The Broad Institute Genomics Platform"/>
            <consortium name="The Broad Institute Genome Sequencing Center for Infectious Disease"/>
            <person name="Wu L."/>
            <person name="Ma J."/>
        </authorList>
    </citation>
    <scope>NUCLEOTIDE SEQUENCE [LARGE SCALE GENOMIC DNA]</scope>
    <source>
        <strain evidence="1 2">JCM 17504</strain>
    </source>
</reference>
<protein>
    <submittedName>
        <fullName evidence="1">Uncharacterized protein</fullName>
    </submittedName>
</protein>
<keyword evidence="2" id="KW-1185">Reference proteome</keyword>
<dbReference type="AlphaFoldDB" id="A0AAV3UJ30"/>
<dbReference type="InterPro" id="IPR035959">
    <property type="entry name" value="RutC-like_sf"/>
</dbReference>